<dbReference type="GO" id="GO:0016829">
    <property type="term" value="F:lyase activity"/>
    <property type="evidence" value="ECO:0007669"/>
    <property type="project" value="UniProtKB-KW"/>
</dbReference>
<evidence type="ECO:0000256" key="4">
    <source>
        <dbReference type="ARBA" id="ARBA00036944"/>
    </source>
</evidence>
<evidence type="ECO:0000256" key="7">
    <source>
        <dbReference type="ARBA" id="ARBA00040042"/>
    </source>
</evidence>
<dbReference type="AlphaFoldDB" id="A0A8S0WYG1"/>
<dbReference type="GO" id="GO:0005829">
    <property type="term" value="C:cytosol"/>
    <property type="evidence" value="ECO:0007669"/>
    <property type="project" value="UniProtKB-ARBA"/>
</dbReference>
<evidence type="ECO:0000256" key="3">
    <source>
        <dbReference type="ARBA" id="ARBA00023235"/>
    </source>
</evidence>
<dbReference type="InterPro" id="IPR006145">
    <property type="entry name" value="PsdUridine_synth_RsuA/RluA"/>
</dbReference>
<dbReference type="Gene3D" id="3.30.70.1560">
    <property type="entry name" value="Alpha-L RNA-binding motif"/>
    <property type="match status" value="1"/>
</dbReference>
<dbReference type="EC" id="5.4.99.22" evidence="6"/>
<dbReference type="SUPFAM" id="SSF55174">
    <property type="entry name" value="Alpha-L RNA-binding motif"/>
    <property type="match status" value="1"/>
</dbReference>
<dbReference type="InterPro" id="IPR000748">
    <property type="entry name" value="PsdUridine_synth_RsuA/RluB/E/F"/>
</dbReference>
<dbReference type="CDD" id="cd00165">
    <property type="entry name" value="S4"/>
    <property type="match status" value="1"/>
</dbReference>
<evidence type="ECO:0000256" key="10">
    <source>
        <dbReference type="ARBA" id="ARBA00043144"/>
    </source>
</evidence>
<evidence type="ECO:0000256" key="11">
    <source>
        <dbReference type="PROSITE-ProRule" id="PRU00182"/>
    </source>
</evidence>
<comment type="catalytic activity">
    <reaction evidence="4">
        <text>uridine(2605) in 23S rRNA = pseudouridine(2605) in 23S rRNA</text>
        <dbReference type="Rhea" id="RHEA:42520"/>
        <dbReference type="Rhea" id="RHEA-COMP:10095"/>
        <dbReference type="Rhea" id="RHEA-COMP:10096"/>
        <dbReference type="ChEBI" id="CHEBI:65314"/>
        <dbReference type="ChEBI" id="CHEBI:65315"/>
        <dbReference type="EC" id="5.4.99.22"/>
    </reaction>
</comment>
<keyword evidence="3" id="KW-0413">Isomerase</keyword>
<dbReference type="InterPro" id="IPR050343">
    <property type="entry name" value="RsuA_PseudoU_synthase"/>
</dbReference>
<dbReference type="FunFam" id="3.30.70.1560:FF:000001">
    <property type="entry name" value="Pseudouridine synthase"/>
    <property type="match status" value="1"/>
</dbReference>
<comment type="function">
    <text evidence="5">Responsible for synthesis of pseudouridine from uracil-2605 in 23S ribosomal RNA.</text>
</comment>
<accession>A0A8S0WYG1</accession>
<dbReference type="FunFam" id="3.10.290.10:FF:000003">
    <property type="entry name" value="Pseudouridine synthase"/>
    <property type="match status" value="1"/>
</dbReference>
<dbReference type="Gene3D" id="3.30.70.580">
    <property type="entry name" value="Pseudouridine synthase I, catalytic domain, N-terminal subdomain"/>
    <property type="match status" value="1"/>
</dbReference>
<evidence type="ECO:0000256" key="6">
    <source>
        <dbReference type="ARBA" id="ARBA00038921"/>
    </source>
</evidence>
<keyword evidence="14" id="KW-0456">Lyase</keyword>
<protein>
    <recommendedName>
        <fullName evidence="7">Ribosomal large subunit pseudouridine synthase B</fullName>
        <ecNumber evidence="6">5.4.99.22</ecNumber>
    </recommendedName>
    <alternativeName>
        <fullName evidence="8">23S rRNA pseudouridine(2605) synthase</fullName>
    </alternativeName>
    <alternativeName>
        <fullName evidence="9">rRNA pseudouridylate synthase B</fullName>
    </alternativeName>
    <alternativeName>
        <fullName evidence="10">rRNA-uridine isomerase B</fullName>
    </alternativeName>
</protein>
<comment type="caution">
    <text evidence="14">The sequence shown here is derived from an EMBL/GenBank/DDBJ whole genome shotgun (WGS) entry which is preliminary data.</text>
</comment>
<evidence type="ECO:0000256" key="8">
    <source>
        <dbReference type="ARBA" id="ARBA00042486"/>
    </source>
</evidence>
<evidence type="ECO:0000256" key="5">
    <source>
        <dbReference type="ARBA" id="ARBA00037383"/>
    </source>
</evidence>
<dbReference type="InterPro" id="IPR020094">
    <property type="entry name" value="TruA/RsuA/RluB/E/F_N"/>
</dbReference>
<keyword evidence="2 11" id="KW-0694">RNA-binding</keyword>
<keyword evidence="15" id="KW-1185">Reference proteome</keyword>
<evidence type="ECO:0000313" key="14">
    <source>
        <dbReference type="EMBL" id="CAA9889543.1"/>
    </source>
</evidence>
<dbReference type="InterPro" id="IPR020103">
    <property type="entry name" value="PsdUridine_synth_cat_dom_sf"/>
</dbReference>
<evidence type="ECO:0000256" key="12">
    <source>
        <dbReference type="SAM" id="MobiDB-lite"/>
    </source>
</evidence>
<dbReference type="EMBL" id="CADCXN010000013">
    <property type="protein sequence ID" value="CAA9889543.1"/>
    <property type="molecule type" value="Genomic_DNA"/>
</dbReference>
<dbReference type="InterPro" id="IPR036986">
    <property type="entry name" value="S4_RNA-bd_sf"/>
</dbReference>
<dbReference type="Gene3D" id="3.10.290.10">
    <property type="entry name" value="RNA-binding S4 domain"/>
    <property type="match status" value="1"/>
</dbReference>
<dbReference type="GO" id="GO:0003723">
    <property type="term" value="F:RNA binding"/>
    <property type="evidence" value="ECO:0007669"/>
    <property type="project" value="UniProtKB-KW"/>
</dbReference>
<feature type="region of interest" description="Disordered" evidence="12">
    <location>
        <begin position="1"/>
        <end position="35"/>
    </location>
</feature>
<dbReference type="Pfam" id="PF01479">
    <property type="entry name" value="S4"/>
    <property type="match status" value="1"/>
</dbReference>
<feature type="compositionally biased region" description="Polar residues" evidence="12">
    <location>
        <begin position="1"/>
        <end position="12"/>
    </location>
</feature>
<gene>
    <name evidence="14" type="primary">rluB</name>
    <name evidence="14" type="ORF">METHB2_110042</name>
</gene>
<reference evidence="14 15" key="1">
    <citation type="submission" date="2020-02" db="EMBL/GenBank/DDBJ databases">
        <authorList>
            <person name="Hogendoorn C."/>
        </authorList>
    </citation>
    <scope>NUCLEOTIDE SEQUENCE [LARGE SCALE GENOMIC DNA]</scope>
    <source>
        <strain evidence="14">METHB21</strain>
    </source>
</reference>
<dbReference type="GO" id="GO:0000455">
    <property type="term" value="P:enzyme-directed rRNA pseudouridine synthesis"/>
    <property type="evidence" value="ECO:0007669"/>
    <property type="project" value="UniProtKB-ARBA"/>
</dbReference>
<dbReference type="Pfam" id="PF00849">
    <property type="entry name" value="PseudoU_synth_2"/>
    <property type="match status" value="1"/>
</dbReference>
<dbReference type="InterPro" id="IPR042092">
    <property type="entry name" value="PsdUridine_s_RsuA/RluB/E/F_cat"/>
</dbReference>
<evidence type="ECO:0000256" key="2">
    <source>
        <dbReference type="ARBA" id="ARBA00022884"/>
    </source>
</evidence>
<dbReference type="PANTHER" id="PTHR47683">
    <property type="entry name" value="PSEUDOURIDINE SYNTHASE FAMILY PROTEIN-RELATED"/>
    <property type="match status" value="1"/>
</dbReference>
<dbReference type="NCBIfam" id="TIGR00093">
    <property type="entry name" value="pseudouridine synthase"/>
    <property type="match status" value="1"/>
</dbReference>
<dbReference type="SUPFAM" id="SSF55120">
    <property type="entry name" value="Pseudouridine synthase"/>
    <property type="match status" value="1"/>
</dbReference>
<organism evidence="14 15">
    <name type="scientific">Candidatus Methylobacter favarea</name>
    <dbReference type="NCBI Taxonomy" id="2707345"/>
    <lineage>
        <taxon>Bacteria</taxon>
        <taxon>Pseudomonadati</taxon>
        <taxon>Pseudomonadota</taxon>
        <taxon>Gammaproteobacteria</taxon>
        <taxon>Methylococcales</taxon>
        <taxon>Methylococcaceae</taxon>
        <taxon>Methylobacter</taxon>
    </lineage>
</organism>
<dbReference type="NCBIfam" id="NF007976">
    <property type="entry name" value="PRK10700.1"/>
    <property type="match status" value="1"/>
</dbReference>
<proteinExistence type="inferred from homology"/>
<feature type="domain" description="RNA-binding S4" evidence="13">
    <location>
        <begin position="35"/>
        <end position="94"/>
    </location>
</feature>
<dbReference type="InterPro" id="IPR002942">
    <property type="entry name" value="S4_RNA-bd"/>
</dbReference>
<dbReference type="GO" id="GO:0160139">
    <property type="term" value="F:23S rRNA pseudouridine(2605) synthase activity"/>
    <property type="evidence" value="ECO:0007669"/>
    <property type="project" value="UniProtKB-EC"/>
</dbReference>
<evidence type="ECO:0000256" key="1">
    <source>
        <dbReference type="ARBA" id="ARBA00008348"/>
    </source>
</evidence>
<dbReference type="PROSITE" id="PS50889">
    <property type="entry name" value="S4"/>
    <property type="match status" value="1"/>
</dbReference>
<sequence length="297" mass="33434">MRNRKQQNSSPKQPGKPYPPEMSKKNETQAPAPGERIQKVLARGGAGSRREIEHWINEGRVKLNGAVATLGARLKAGDHLQINGRVVQWEKYAEQPTRVLLYHKSAGEVVTRRDPEGRPVVFTQMPKLAIGRWIAVGRLDINTSGLLLATNNGELANRLMHPSTQVEREYAVRILGEVPDVTLEKLRQGVELEDGKAKFDDIRFSGGEGANKWYYVTVSEGRNRVVRRLWESQEVTVSRLMRVRYGPVVLPERLKAHSFYELDSKELGLLMEFAGMEKEKPAIKAKPGFKSSKSGKM</sequence>
<evidence type="ECO:0000313" key="15">
    <source>
        <dbReference type="Proteomes" id="UP000494216"/>
    </source>
</evidence>
<dbReference type="PANTHER" id="PTHR47683:SF3">
    <property type="entry name" value="RIBOSOMAL LARGE SUBUNIT PSEUDOURIDINE SYNTHASE B"/>
    <property type="match status" value="1"/>
</dbReference>
<evidence type="ECO:0000259" key="13">
    <source>
        <dbReference type="SMART" id="SM00363"/>
    </source>
</evidence>
<name>A0A8S0WYG1_9GAMM</name>
<dbReference type="CDD" id="cd02556">
    <property type="entry name" value="PseudoU_synth_RluB"/>
    <property type="match status" value="1"/>
</dbReference>
<dbReference type="Proteomes" id="UP000494216">
    <property type="component" value="Unassembled WGS sequence"/>
</dbReference>
<dbReference type="SMART" id="SM00363">
    <property type="entry name" value="S4"/>
    <property type="match status" value="1"/>
</dbReference>
<evidence type="ECO:0000256" key="9">
    <source>
        <dbReference type="ARBA" id="ARBA00042841"/>
    </source>
</evidence>
<comment type="similarity">
    <text evidence="1">Belongs to the pseudouridine synthase RsuA family.</text>
</comment>